<protein>
    <submittedName>
        <fullName evidence="7">HTH-type transcriptional regulator BetI</fullName>
    </submittedName>
</protein>
<dbReference type="PANTHER" id="PTHR30055:SF234">
    <property type="entry name" value="HTH-TYPE TRANSCRIPTIONAL REGULATOR BETI"/>
    <property type="match status" value="1"/>
</dbReference>
<evidence type="ECO:0000313" key="7">
    <source>
        <dbReference type="EMBL" id="SPJ30860.1"/>
    </source>
</evidence>
<keyword evidence="3 5" id="KW-0238">DNA-binding</keyword>
<evidence type="ECO:0000256" key="1">
    <source>
        <dbReference type="ARBA" id="ARBA00022491"/>
    </source>
</evidence>
<keyword evidence="1" id="KW-0678">Repressor</keyword>
<evidence type="ECO:0000256" key="5">
    <source>
        <dbReference type="PROSITE-ProRule" id="PRU00335"/>
    </source>
</evidence>
<dbReference type="Proteomes" id="UP000244898">
    <property type="component" value="Unassembled WGS sequence"/>
</dbReference>
<keyword evidence="4" id="KW-0804">Transcription</keyword>
<dbReference type="PRINTS" id="PR00455">
    <property type="entry name" value="HTHTETR"/>
</dbReference>
<dbReference type="GO" id="GO:0000976">
    <property type="term" value="F:transcription cis-regulatory region binding"/>
    <property type="evidence" value="ECO:0007669"/>
    <property type="project" value="TreeGrafter"/>
</dbReference>
<feature type="DNA-binding region" description="H-T-H motif" evidence="5">
    <location>
        <begin position="31"/>
        <end position="50"/>
    </location>
</feature>
<dbReference type="RefSeq" id="WP_108791756.1">
    <property type="nucleotide sequence ID" value="NZ_ONZG01000014.1"/>
</dbReference>
<dbReference type="PROSITE" id="PS50977">
    <property type="entry name" value="HTH_TETR_2"/>
    <property type="match status" value="1"/>
</dbReference>
<gene>
    <name evidence="7" type="primary">betI_7</name>
    <name evidence="7" type="ORF">TRM7615_04397</name>
</gene>
<dbReference type="InterPro" id="IPR036271">
    <property type="entry name" value="Tet_transcr_reg_TetR-rel_C_sf"/>
</dbReference>
<evidence type="ECO:0000259" key="6">
    <source>
        <dbReference type="PROSITE" id="PS50977"/>
    </source>
</evidence>
<dbReference type="SUPFAM" id="SSF46689">
    <property type="entry name" value="Homeodomain-like"/>
    <property type="match status" value="1"/>
</dbReference>
<name>A0A2R8CEM7_9RHOB</name>
<evidence type="ECO:0000256" key="2">
    <source>
        <dbReference type="ARBA" id="ARBA00023015"/>
    </source>
</evidence>
<dbReference type="Pfam" id="PF13977">
    <property type="entry name" value="TetR_C_6"/>
    <property type="match status" value="1"/>
</dbReference>
<dbReference type="OrthoDB" id="8478851at2"/>
<dbReference type="InterPro" id="IPR001647">
    <property type="entry name" value="HTH_TetR"/>
</dbReference>
<dbReference type="AlphaFoldDB" id="A0A2R8CEM7"/>
<keyword evidence="8" id="KW-1185">Reference proteome</keyword>
<dbReference type="InterPro" id="IPR050109">
    <property type="entry name" value="HTH-type_TetR-like_transc_reg"/>
</dbReference>
<organism evidence="7 8">
    <name type="scientific">Falsiruegeria mediterranea M17</name>
    <dbReference type="NCBI Taxonomy" id="1200281"/>
    <lineage>
        <taxon>Bacteria</taxon>
        <taxon>Pseudomonadati</taxon>
        <taxon>Pseudomonadota</taxon>
        <taxon>Alphaproteobacteria</taxon>
        <taxon>Rhodobacterales</taxon>
        <taxon>Roseobacteraceae</taxon>
        <taxon>Falsiruegeria</taxon>
    </lineage>
</organism>
<evidence type="ECO:0000313" key="8">
    <source>
        <dbReference type="Proteomes" id="UP000244898"/>
    </source>
</evidence>
<sequence length="192" mass="21331">MSRASDTEHRKLQIIHSAMDELVEKGFCALKIRDVAQRANVSAGLICHHFDTKHGLLLAMIRHAITSYDSQLSAVSNQDAAPRDRVLALVRMALAPELSNRRLSSVWLTLYYLAGSDADCHAELLRYQRMNLDVITQAIIPLFAPEVAEKKAHMIVALMDGVWLQHATRADPVDLEAAQALVVQMTEHALVS</sequence>
<accession>A0A2R8CEM7</accession>
<reference evidence="8" key="1">
    <citation type="submission" date="2018-03" db="EMBL/GenBank/DDBJ databases">
        <authorList>
            <person name="Rodrigo-Torres L."/>
            <person name="Arahal R. D."/>
            <person name="Lucena T."/>
        </authorList>
    </citation>
    <scope>NUCLEOTIDE SEQUENCE [LARGE SCALE GENOMIC DNA]</scope>
    <source>
        <strain evidence="8">CECT 7615</strain>
    </source>
</reference>
<dbReference type="InterPro" id="IPR039538">
    <property type="entry name" value="BetI_C"/>
</dbReference>
<dbReference type="Gene3D" id="1.10.357.10">
    <property type="entry name" value="Tetracycline Repressor, domain 2"/>
    <property type="match status" value="1"/>
</dbReference>
<dbReference type="PANTHER" id="PTHR30055">
    <property type="entry name" value="HTH-TYPE TRANSCRIPTIONAL REGULATOR RUTR"/>
    <property type="match status" value="1"/>
</dbReference>
<feature type="domain" description="HTH tetR-type" evidence="6">
    <location>
        <begin position="8"/>
        <end position="68"/>
    </location>
</feature>
<evidence type="ECO:0000256" key="3">
    <source>
        <dbReference type="ARBA" id="ARBA00023125"/>
    </source>
</evidence>
<dbReference type="EMBL" id="ONZG01000014">
    <property type="protein sequence ID" value="SPJ30860.1"/>
    <property type="molecule type" value="Genomic_DNA"/>
</dbReference>
<proteinExistence type="predicted"/>
<dbReference type="InterPro" id="IPR009057">
    <property type="entry name" value="Homeodomain-like_sf"/>
</dbReference>
<evidence type="ECO:0000256" key="4">
    <source>
        <dbReference type="ARBA" id="ARBA00023163"/>
    </source>
</evidence>
<dbReference type="Pfam" id="PF00440">
    <property type="entry name" value="TetR_N"/>
    <property type="match status" value="1"/>
</dbReference>
<keyword evidence="2" id="KW-0805">Transcription regulation</keyword>
<dbReference type="SUPFAM" id="SSF48498">
    <property type="entry name" value="Tetracyclin repressor-like, C-terminal domain"/>
    <property type="match status" value="1"/>
</dbReference>
<dbReference type="GO" id="GO:0003700">
    <property type="term" value="F:DNA-binding transcription factor activity"/>
    <property type="evidence" value="ECO:0007669"/>
    <property type="project" value="TreeGrafter"/>
</dbReference>